<evidence type="ECO:0000313" key="4">
    <source>
        <dbReference type="Proteomes" id="UP000569329"/>
    </source>
</evidence>
<evidence type="ECO:0000256" key="1">
    <source>
        <dbReference type="SAM" id="MobiDB-lite"/>
    </source>
</evidence>
<dbReference type="InterPro" id="IPR007436">
    <property type="entry name" value="DUF485"/>
</dbReference>
<accession>A0A839E704</accession>
<feature type="region of interest" description="Disordered" evidence="1">
    <location>
        <begin position="1"/>
        <end position="22"/>
    </location>
</feature>
<dbReference type="Proteomes" id="UP000569329">
    <property type="component" value="Unassembled WGS sequence"/>
</dbReference>
<dbReference type="PANTHER" id="PTHR38441:SF1">
    <property type="entry name" value="MEMBRANE PROTEIN"/>
    <property type="match status" value="1"/>
</dbReference>
<organism evidence="3 4">
    <name type="scientific">Halosaccharopolyspora lacisalsi</name>
    <dbReference type="NCBI Taxonomy" id="1000566"/>
    <lineage>
        <taxon>Bacteria</taxon>
        <taxon>Bacillati</taxon>
        <taxon>Actinomycetota</taxon>
        <taxon>Actinomycetes</taxon>
        <taxon>Pseudonocardiales</taxon>
        <taxon>Pseudonocardiaceae</taxon>
        <taxon>Halosaccharopolyspora</taxon>
    </lineage>
</organism>
<keyword evidence="2" id="KW-0812">Transmembrane</keyword>
<name>A0A839E704_9PSEU</name>
<dbReference type="PANTHER" id="PTHR38441">
    <property type="entry name" value="INTEGRAL MEMBRANE PROTEIN-RELATED"/>
    <property type="match status" value="1"/>
</dbReference>
<evidence type="ECO:0000256" key="2">
    <source>
        <dbReference type="SAM" id="Phobius"/>
    </source>
</evidence>
<sequence>MTNATPPPMRARSAGQAGKAPVAFGGIDKSAARRGTDKPDFDDIQQSDKFIRLRSRLKRFVFPMTLLFLCWYIGYVVLAAYAHDFMATPLLGNVNVGIVLGIAQFASTVVITTLYVRFADRRIDPQVAEIRNDVEDGTL</sequence>
<feature type="transmembrane region" description="Helical" evidence="2">
    <location>
        <begin position="94"/>
        <end position="116"/>
    </location>
</feature>
<keyword evidence="2" id="KW-0472">Membrane</keyword>
<dbReference type="AlphaFoldDB" id="A0A839E704"/>
<keyword evidence="4" id="KW-1185">Reference proteome</keyword>
<proteinExistence type="predicted"/>
<comment type="caution">
    <text evidence="3">The sequence shown here is derived from an EMBL/GenBank/DDBJ whole genome shotgun (WGS) entry which is preliminary data.</text>
</comment>
<gene>
    <name evidence="3" type="ORF">FHX42_004455</name>
</gene>
<dbReference type="EMBL" id="JACGWZ010000007">
    <property type="protein sequence ID" value="MBA8827071.1"/>
    <property type="molecule type" value="Genomic_DNA"/>
</dbReference>
<reference evidence="3 4" key="1">
    <citation type="submission" date="2020-07" db="EMBL/GenBank/DDBJ databases">
        <title>Sequencing the genomes of 1000 actinobacteria strains.</title>
        <authorList>
            <person name="Klenk H.-P."/>
        </authorList>
    </citation>
    <scope>NUCLEOTIDE SEQUENCE [LARGE SCALE GENOMIC DNA]</scope>
    <source>
        <strain evidence="3 4">DSM 45975</strain>
    </source>
</reference>
<protein>
    <submittedName>
        <fullName evidence="3">Uncharacterized membrane protein (DUF485 family)</fullName>
    </submittedName>
</protein>
<feature type="transmembrane region" description="Helical" evidence="2">
    <location>
        <begin position="60"/>
        <end position="82"/>
    </location>
</feature>
<keyword evidence="2" id="KW-1133">Transmembrane helix</keyword>
<dbReference type="Pfam" id="PF04341">
    <property type="entry name" value="DUF485"/>
    <property type="match status" value="1"/>
</dbReference>
<dbReference type="RefSeq" id="WP_182546267.1">
    <property type="nucleotide sequence ID" value="NZ_JACGWZ010000007.1"/>
</dbReference>
<evidence type="ECO:0000313" key="3">
    <source>
        <dbReference type="EMBL" id="MBA8827071.1"/>
    </source>
</evidence>